<dbReference type="InterPro" id="IPR050382">
    <property type="entry name" value="MFS_Na/Anion_cotransporter"/>
</dbReference>
<gene>
    <name evidence="11" type="primary">LOC108629927</name>
</gene>
<feature type="transmembrane region" description="Helical" evidence="8">
    <location>
        <begin position="178"/>
        <end position="197"/>
    </location>
</feature>
<dbReference type="Proteomes" id="UP000694925">
    <property type="component" value="Unplaced"/>
</dbReference>
<feature type="transmembrane region" description="Helical" evidence="8">
    <location>
        <begin position="238"/>
        <end position="255"/>
    </location>
</feature>
<keyword evidence="4" id="KW-0769">Symport</keyword>
<organism evidence="10 11">
    <name type="scientific">Ceratina calcarata</name>
    <dbReference type="NCBI Taxonomy" id="156304"/>
    <lineage>
        <taxon>Eukaryota</taxon>
        <taxon>Metazoa</taxon>
        <taxon>Ecdysozoa</taxon>
        <taxon>Arthropoda</taxon>
        <taxon>Hexapoda</taxon>
        <taxon>Insecta</taxon>
        <taxon>Pterygota</taxon>
        <taxon>Neoptera</taxon>
        <taxon>Endopterygota</taxon>
        <taxon>Hymenoptera</taxon>
        <taxon>Apocrita</taxon>
        <taxon>Aculeata</taxon>
        <taxon>Apoidea</taxon>
        <taxon>Anthophila</taxon>
        <taxon>Apidae</taxon>
        <taxon>Ceratina</taxon>
        <taxon>Zadontomerus</taxon>
    </lineage>
</organism>
<feature type="transmembrane region" description="Helical" evidence="8">
    <location>
        <begin position="150"/>
        <end position="172"/>
    </location>
</feature>
<feature type="transmembrane region" description="Helical" evidence="8">
    <location>
        <begin position="110"/>
        <end position="129"/>
    </location>
</feature>
<reference evidence="11" key="1">
    <citation type="submission" date="2025-08" db="UniProtKB">
        <authorList>
            <consortium name="RefSeq"/>
        </authorList>
    </citation>
    <scope>IDENTIFICATION</scope>
    <source>
        <tissue evidence="11">Whole body</tissue>
    </source>
</reference>
<dbReference type="InterPro" id="IPR020846">
    <property type="entry name" value="MFS_dom"/>
</dbReference>
<feature type="transmembrane region" description="Helical" evidence="8">
    <location>
        <begin position="315"/>
        <end position="333"/>
    </location>
</feature>
<dbReference type="GO" id="GO:0016020">
    <property type="term" value="C:membrane"/>
    <property type="evidence" value="ECO:0007669"/>
    <property type="project" value="UniProtKB-SubCell"/>
</dbReference>
<feature type="transmembrane region" description="Helical" evidence="8">
    <location>
        <begin position="408"/>
        <end position="427"/>
    </location>
</feature>
<dbReference type="InterPro" id="IPR036259">
    <property type="entry name" value="MFS_trans_sf"/>
</dbReference>
<evidence type="ECO:0000313" key="10">
    <source>
        <dbReference type="Proteomes" id="UP000694925"/>
    </source>
</evidence>
<protein>
    <submittedName>
        <fullName evidence="11">Vesicular glutamate transporter 1</fullName>
    </submittedName>
</protein>
<dbReference type="GO" id="GO:0006820">
    <property type="term" value="P:monoatomic anion transport"/>
    <property type="evidence" value="ECO:0007669"/>
    <property type="project" value="TreeGrafter"/>
</dbReference>
<name>A0AAJ7WEM2_9HYME</name>
<evidence type="ECO:0000313" key="11">
    <source>
        <dbReference type="RefSeq" id="XP_026673477.1"/>
    </source>
</evidence>
<dbReference type="GO" id="GO:0015293">
    <property type="term" value="F:symporter activity"/>
    <property type="evidence" value="ECO:0007669"/>
    <property type="project" value="UniProtKB-KW"/>
</dbReference>
<evidence type="ECO:0000259" key="9">
    <source>
        <dbReference type="PROSITE" id="PS50850"/>
    </source>
</evidence>
<evidence type="ECO:0000256" key="6">
    <source>
        <dbReference type="ARBA" id="ARBA00023136"/>
    </source>
</evidence>
<comment type="subcellular location">
    <subcellularLocation>
        <location evidence="1">Membrane</location>
        <topology evidence="1">Multi-pass membrane protein</topology>
    </subcellularLocation>
</comment>
<keyword evidence="3 8" id="KW-0812">Transmembrane</keyword>
<feature type="transmembrane region" description="Helical" evidence="8">
    <location>
        <begin position="275"/>
        <end position="294"/>
    </location>
</feature>
<dbReference type="SUPFAM" id="SSF103473">
    <property type="entry name" value="MFS general substrate transporter"/>
    <property type="match status" value="1"/>
</dbReference>
<keyword evidence="5 8" id="KW-1133">Transmembrane helix</keyword>
<dbReference type="GeneID" id="108629927"/>
<feature type="transmembrane region" description="Helical" evidence="8">
    <location>
        <begin position="339"/>
        <end position="364"/>
    </location>
</feature>
<feature type="domain" description="Major facilitator superfamily (MFS) profile" evidence="9">
    <location>
        <begin position="1"/>
        <end position="431"/>
    </location>
</feature>
<dbReference type="FunFam" id="1.20.1250.20:FF:000003">
    <property type="entry name" value="Solute carrier family 17 member 3"/>
    <property type="match status" value="1"/>
</dbReference>
<dbReference type="InterPro" id="IPR011701">
    <property type="entry name" value="MFS"/>
</dbReference>
<evidence type="ECO:0000256" key="8">
    <source>
        <dbReference type="SAM" id="Phobius"/>
    </source>
</evidence>
<dbReference type="KEGG" id="ccal:108629927"/>
<evidence type="ECO:0000256" key="7">
    <source>
        <dbReference type="SAM" id="MobiDB-lite"/>
    </source>
</evidence>
<evidence type="ECO:0000256" key="5">
    <source>
        <dbReference type="ARBA" id="ARBA00022989"/>
    </source>
</evidence>
<evidence type="ECO:0000256" key="4">
    <source>
        <dbReference type="ARBA" id="ARBA00022847"/>
    </source>
</evidence>
<evidence type="ECO:0000256" key="1">
    <source>
        <dbReference type="ARBA" id="ARBA00004141"/>
    </source>
</evidence>
<sequence length="459" mass="51666">MLRINLNLTIVTMVVPRVKKDYVSECMTRDIYSSNVTTPKSDEYTGGDRFHWTEYQQGLALGAFYWFHWLTQLPGGILARRYGTKLVYGLGNLITALIGFLIPWLTWYHFNALVVLRVLQGLIAGVVWPSMHDMTAKWIPPNERSRFVSAYLGSSVGAAITYPLCATVTNWFNWGAAFHVTSMLGVIWSCFWYFLVYNSPEEHPRISDEEKKHILDSIATSVQKTETRIPWKSIFTSRPVWITIIAQWGGAWGLLTLMTQSPTYFTFIHGWDLRVTGILSGAPHILRAIFSVYYSKMSDWLIRTNKMRLTNVRKMATCVSVGLQGVFILALGFSGCYPILAAFFLMMGTMVNGAVSASTLAAFVDMSPNYASILLGFCGMVVIITGFISPMVVGLLTDNNQTVAQWQLVFIIAALNTISCTIVYVIWGSSDEQPWNSYGKSSQENEREMQKLTETPKTL</sequence>
<proteinExistence type="predicted"/>
<feature type="region of interest" description="Disordered" evidence="7">
    <location>
        <begin position="435"/>
        <end position="459"/>
    </location>
</feature>
<feature type="transmembrane region" description="Helical" evidence="8">
    <location>
        <begin position="371"/>
        <end position="396"/>
    </location>
</feature>
<dbReference type="RefSeq" id="XP_026673477.1">
    <property type="nucleotide sequence ID" value="XM_026817676.1"/>
</dbReference>
<dbReference type="CDD" id="cd17318">
    <property type="entry name" value="MFS_SLC17"/>
    <property type="match status" value="1"/>
</dbReference>
<keyword evidence="6 8" id="KW-0472">Membrane</keyword>
<dbReference type="Pfam" id="PF07690">
    <property type="entry name" value="MFS_1"/>
    <property type="match status" value="1"/>
</dbReference>
<dbReference type="AlphaFoldDB" id="A0AAJ7WEM2"/>
<dbReference type="Gene3D" id="1.20.1250.20">
    <property type="entry name" value="MFS general substrate transporter like domains"/>
    <property type="match status" value="2"/>
</dbReference>
<dbReference type="PANTHER" id="PTHR11662">
    <property type="entry name" value="SOLUTE CARRIER FAMILY 17"/>
    <property type="match status" value="1"/>
</dbReference>
<feature type="transmembrane region" description="Helical" evidence="8">
    <location>
        <begin position="86"/>
        <end position="104"/>
    </location>
</feature>
<evidence type="ECO:0000256" key="3">
    <source>
        <dbReference type="ARBA" id="ARBA00022692"/>
    </source>
</evidence>
<keyword evidence="10" id="KW-1185">Reference proteome</keyword>
<evidence type="ECO:0000256" key="2">
    <source>
        <dbReference type="ARBA" id="ARBA00022448"/>
    </source>
</evidence>
<keyword evidence="2" id="KW-0813">Transport</keyword>
<dbReference type="PANTHER" id="PTHR11662:SF79">
    <property type="entry name" value="NA[+]-DEPENDENT INORGANIC PHOSPHATE COTRANSPORTER, ISOFORM A"/>
    <property type="match status" value="1"/>
</dbReference>
<dbReference type="PROSITE" id="PS50850">
    <property type="entry name" value="MFS"/>
    <property type="match status" value="1"/>
</dbReference>
<dbReference type="CTD" id="36651"/>
<accession>A0AAJ7WEM2</accession>